<proteinExistence type="inferred from homology"/>
<evidence type="ECO:0000256" key="6">
    <source>
        <dbReference type="ARBA" id="ARBA00022793"/>
    </source>
</evidence>
<keyword evidence="10" id="KW-0175">Coiled coil</keyword>
<keyword evidence="11" id="KW-0670">Pyruvate</keyword>
<dbReference type="UniPathway" id="UPA00138"/>
<keyword evidence="6" id="KW-0210">Decarboxylase</keyword>
<dbReference type="OrthoDB" id="9806325at2"/>
<name>A0A419SWH3_9FIRM</name>
<evidence type="ECO:0000256" key="5">
    <source>
        <dbReference type="ARBA" id="ARBA00022741"/>
    </source>
</evidence>
<evidence type="ECO:0000256" key="4">
    <source>
        <dbReference type="ARBA" id="ARBA00022432"/>
    </source>
</evidence>
<dbReference type="RefSeq" id="WP_120170510.1">
    <property type="nucleotide sequence ID" value="NZ_MCIB01000037.1"/>
</dbReference>
<evidence type="ECO:0000256" key="9">
    <source>
        <dbReference type="ARBA" id="ARBA00047371"/>
    </source>
</evidence>
<dbReference type="EC" id="4.1.1.49" evidence="3"/>
<dbReference type="GO" id="GO:0005524">
    <property type="term" value="F:ATP binding"/>
    <property type="evidence" value="ECO:0007669"/>
    <property type="project" value="UniProtKB-KW"/>
</dbReference>
<reference evidence="11 12" key="1">
    <citation type="submission" date="2016-08" db="EMBL/GenBank/DDBJ databases">
        <title>Novel Firmicutes and Novel Genomes.</title>
        <authorList>
            <person name="Poppleton D.I."/>
            <person name="Gribaldo S."/>
        </authorList>
    </citation>
    <scope>NUCLEOTIDE SEQUENCE [LARGE SCALE GENOMIC DNA]</scope>
    <source>
        <strain evidence="11 12">CTT3</strain>
    </source>
</reference>
<dbReference type="EMBL" id="MCIB01000037">
    <property type="protein sequence ID" value="RKD29562.1"/>
    <property type="molecule type" value="Genomic_DNA"/>
</dbReference>
<evidence type="ECO:0000256" key="7">
    <source>
        <dbReference type="ARBA" id="ARBA00022840"/>
    </source>
</evidence>
<dbReference type="Proteomes" id="UP000284177">
    <property type="component" value="Unassembled WGS sequence"/>
</dbReference>
<evidence type="ECO:0000313" key="12">
    <source>
        <dbReference type="Proteomes" id="UP000284177"/>
    </source>
</evidence>
<evidence type="ECO:0000256" key="8">
    <source>
        <dbReference type="ARBA" id="ARBA00023239"/>
    </source>
</evidence>
<evidence type="ECO:0000256" key="1">
    <source>
        <dbReference type="ARBA" id="ARBA00004742"/>
    </source>
</evidence>
<evidence type="ECO:0000256" key="3">
    <source>
        <dbReference type="ARBA" id="ARBA00012363"/>
    </source>
</evidence>
<evidence type="ECO:0000256" key="10">
    <source>
        <dbReference type="SAM" id="Coils"/>
    </source>
</evidence>
<dbReference type="PANTHER" id="PTHR30031">
    <property type="entry name" value="PHOSPHOENOLPYRUVATE CARBOXYKINASE ATP"/>
    <property type="match status" value="1"/>
</dbReference>
<keyword evidence="11" id="KW-0418">Kinase</keyword>
<evidence type="ECO:0000313" key="11">
    <source>
        <dbReference type="EMBL" id="RKD29562.1"/>
    </source>
</evidence>
<accession>A0A419SWH3</accession>
<dbReference type="Gene3D" id="3.90.228.20">
    <property type="match status" value="1"/>
</dbReference>
<comment type="caution">
    <text evidence="11">The sequence shown here is derived from an EMBL/GenBank/DDBJ whole genome shotgun (WGS) entry which is preliminary data.</text>
</comment>
<keyword evidence="11" id="KW-0808">Transferase</keyword>
<keyword evidence="8" id="KW-0456">Lyase</keyword>
<dbReference type="Gene3D" id="3.40.449.10">
    <property type="entry name" value="Phosphoenolpyruvate Carboxykinase, domain 1"/>
    <property type="match status" value="1"/>
</dbReference>
<dbReference type="SUPFAM" id="SSF68923">
    <property type="entry name" value="PEP carboxykinase N-terminal domain"/>
    <property type="match status" value="1"/>
</dbReference>
<dbReference type="InterPro" id="IPR008210">
    <property type="entry name" value="PEP_carboxykinase_N"/>
</dbReference>
<dbReference type="InterPro" id="IPR001272">
    <property type="entry name" value="PEP_carboxykinase_ATP"/>
</dbReference>
<evidence type="ECO:0000256" key="2">
    <source>
        <dbReference type="ARBA" id="ARBA00006052"/>
    </source>
</evidence>
<dbReference type="PANTHER" id="PTHR30031:SF0">
    <property type="entry name" value="PHOSPHOENOLPYRUVATE CARBOXYKINASE (ATP)"/>
    <property type="match status" value="1"/>
</dbReference>
<comment type="similarity">
    <text evidence="2">Belongs to the phosphoenolpyruvate carboxykinase (ATP) family.</text>
</comment>
<dbReference type="GO" id="GO:0005829">
    <property type="term" value="C:cytosol"/>
    <property type="evidence" value="ECO:0007669"/>
    <property type="project" value="TreeGrafter"/>
</dbReference>
<dbReference type="SUPFAM" id="SSF53795">
    <property type="entry name" value="PEP carboxykinase-like"/>
    <property type="match status" value="1"/>
</dbReference>
<dbReference type="InterPro" id="IPR013035">
    <property type="entry name" value="PEP_carboxykinase_C"/>
</dbReference>
<dbReference type="NCBIfam" id="NF006821">
    <property type="entry name" value="PRK09344.1-3"/>
    <property type="match status" value="1"/>
</dbReference>
<dbReference type="Gene3D" id="2.170.8.10">
    <property type="entry name" value="Phosphoenolpyruvate Carboxykinase, domain 2"/>
    <property type="match status" value="1"/>
</dbReference>
<comment type="pathway">
    <text evidence="1">Carbohydrate biosynthesis; gluconeogenesis.</text>
</comment>
<gene>
    <name evidence="11" type="ORF">BET03_05750</name>
</gene>
<comment type="catalytic activity">
    <reaction evidence="9">
        <text>oxaloacetate + ATP = phosphoenolpyruvate + ADP + CO2</text>
        <dbReference type="Rhea" id="RHEA:18617"/>
        <dbReference type="ChEBI" id="CHEBI:16452"/>
        <dbReference type="ChEBI" id="CHEBI:16526"/>
        <dbReference type="ChEBI" id="CHEBI:30616"/>
        <dbReference type="ChEBI" id="CHEBI:58702"/>
        <dbReference type="ChEBI" id="CHEBI:456216"/>
        <dbReference type="EC" id="4.1.1.49"/>
    </reaction>
</comment>
<dbReference type="GO" id="GO:0004612">
    <property type="term" value="F:phosphoenolpyruvate carboxykinase (ATP) activity"/>
    <property type="evidence" value="ECO:0007669"/>
    <property type="project" value="UniProtKB-EC"/>
</dbReference>
<keyword evidence="12" id="KW-1185">Reference proteome</keyword>
<dbReference type="GO" id="GO:0016301">
    <property type="term" value="F:kinase activity"/>
    <property type="evidence" value="ECO:0007669"/>
    <property type="project" value="UniProtKB-KW"/>
</dbReference>
<keyword evidence="4" id="KW-0312">Gluconeogenesis</keyword>
<keyword evidence="5" id="KW-0547">Nucleotide-binding</keyword>
<keyword evidence="7" id="KW-0067">ATP-binding</keyword>
<organism evidence="11 12">
    <name type="scientific">Thermohalobacter berrensis</name>
    <dbReference type="NCBI Taxonomy" id="99594"/>
    <lineage>
        <taxon>Bacteria</taxon>
        <taxon>Bacillati</taxon>
        <taxon>Bacillota</taxon>
        <taxon>Tissierellia</taxon>
        <taxon>Tissierellales</taxon>
        <taxon>Thermohalobacteraceae</taxon>
        <taxon>Thermohalobacter</taxon>
    </lineage>
</organism>
<feature type="coiled-coil region" evidence="10">
    <location>
        <begin position="474"/>
        <end position="501"/>
    </location>
</feature>
<dbReference type="Pfam" id="PF01293">
    <property type="entry name" value="PEPCK_ATP"/>
    <property type="match status" value="1"/>
</dbReference>
<dbReference type="PIRSF" id="PIRSF006294">
    <property type="entry name" value="PEP_crbxkin"/>
    <property type="match status" value="1"/>
</dbReference>
<protein>
    <recommendedName>
        <fullName evidence="3">phosphoenolpyruvate carboxykinase (ATP)</fullName>
        <ecNumber evidence="3">4.1.1.49</ecNumber>
    </recommendedName>
</protein>
<dbReference type="AlphaFoldDB" id="A0A419SWH3"/>
<sequence>MLHSLSDDSFKKVIINPDIKTLRNMSQHKEITTEFNSPCYISKVRNRSAKNTYVVNDIPLGVDQQGINRIEADKIVNEVNHYLKNREVLRIDRKMGMNNKFSFNCRLYITKEYSRIAYMWNNTLFSPIDKDNPELISVYVPEWPEKIIIVYPEEGITYILGTDYFGEAKKSFLRMAMYRVKKMGGLGLHAGSKVLRVKDKKGNLNDVGFIMFGLSGTGKTTLTIHDHGLTGEEKVIIRQDDVIFMDKDGSCAGTENGFFIKTEGLNESQKVLYNAAISPNAIFENVKVYNDGKVDFNNTELTSNGRGIVLREEIESTDKNIDLNKAHKLIFITRRNDIIPPVVKLTASQAVTFFMLGESIETSAGDPTKAGQSKRCVGTNPFIIGPESEEGHRLYQILKQNPDMECYLLNTGSVGKKDDFKGEKITIKVSTTIMKEVAKDNIEWQLDKDWGYLVPKNVPGIDIQKYNPKNYYTKIEYKNLINKLKNERTEWLNRFHSLNKKIASSIA</sequence>
<dbReference type="GO" id="GO:0006094">
    <property type="term" value="P:gluconeogenesis"/>
    <property type="evidence" value="ECO:0007669"/>
    <property type="project" value="UniProtKB-UniPathway"/>
</dbReference>